<dbReference type="InterPro" id="IPR013538">
    <property type="entry name" value="ASHA1/2-like_C"/>
</dbReference>
<evidence type="ECO:0000256" key="1">
    <source>
        <dbReference type="ARBA" id="ARBA00006817"/>
    </source>
</evidence>
<dbReference type="Proteomes" id="UP000282311">
    <property type="component" value="Unassembled WGS sequence"/>
</dbReference>
<keyword evidence="4" id="KW-1185">Reference proteome</keyword>
<feature type="domain" description="Activator of Hsp90 ATPase homologue 1/2-like C-terminal" evidence="2">
    <location>
        <begin position="18"/>
        <end position="139"/>
    </location>
</feature>
<evidence type="ECO:0000313" key="3">
    <source>
        <dbReference type="EMBL" id="RKN79236.1"/>
    </source>
</evidence>
<dbReference type="SUPFAM" id="SSF55961">
    <property type="entry name" value="Bet v1-like"/>
    <property type="match status" value="1"/>
</dbReference>
<protein>
    <submittedName>
        <fullName evidence="3">SRPBCC domain-containing protein</fullName>
    </submittedName>
</protein>
<gene>
    <name evidence="3" type="ORF">D7M11_21395</name>
</gene>
<dbReference type="OrthoDB" id="2355173at2"/>
<dbReference type="Gene3D" id="3.30.530.20">
    <property type="match status" value="1"/>
</dbReference>
<comment type="caution">
    <text evidence="3">The sequence shown here is derived from an EMBL/GenBank/DDBJ whole genome shotgun (WGS) entry which is preliminary data.</text>
</comment>
<comment type="similarity">
    <text evidence="1">Belongs to the AHA1 family.</text>
</comment>
<dbReference type="EMBL" id="RBAH01000016">
    <property type="protein sequence ID" value="RKN79236.1"/>
    <property type="molecule type" value="Genomic_DNA"/>
</dbReference>
<evidence type="ECO:0000259" key="2">
    <source>
        <dbReference type="Pfam" id="PF08327"/>
    </source>
</evidence>
<dbReference type="CDD" id="cd07814">
    <property type="entry name" value="SRPBCC_CalC_Aha1-like"/>
    <property type="match status" value="1"/>
</dbReference>
<organism evidence="3 4">
    <name type="scientific">Paenibacillus ginsengarvi</name>
    <dbReference type="NCBI Taxonomy" id="400777"/>
    <lineage>
        <taxon>Bacteria</taxon>
        <taxon>Bacillati</taxon>
        <taxon>Bacillota</taxon>
        <taxon>Bacilli</taxon>
        <taxon>Bacillales</taxon>
        <taxon>Paenibacillaceae</taxon>
        <taxon>Paenibacillus</taxon>
    </lineage>
</organism>
<accession>A0A3B0C8W2</accession>
<dbReference type="Pfam" id="PF08327">
    <property type="entry name" value="AHSA1"/>
    <property type="match status" value="1"/>
</dbReference>
<dbReference type="InterPro" id="IPR023393">
    <property type="entry name" value="START-like_dom_sf"/>
</dbReference>
<dbReference type="AlphaFoldDB" id="A0A3B0C8W2"/>
<proteinExistence type="inferred from homology"/>
<reference evidence="3 4" key="1">
    <citation type="journal article" date="2007" name="Int. J. Syst. Evol. Microbiol.">
        <title>Paenibacillus ginsengarvi sp. nov., isolated from soil from ginseng cultivation.</title>
        <authorList>
            <person name="Yoon M.H."/>
            <person name="Ten L.N."/>
            <person name="Im W.T."/>
        </authorList>
    </citation>
    <scope>NUCLEOTIDE SEQUENCE [LARGE SCALE GENOMIC DNA]</scope>
    <source>
        <strain evidence="3 4">KCTC 13059</strain>
    </source>
</reference>
<name>A0A3B0C8W2_9BACL</name>
<dbReference type="RefSeq" id="WP_120749291.1">
    <property type="nucleotide sequence ID" value="NZ_RBAH01000016.1"/>
</dbReference>
<sequence>MNHSGGTLPAIRQTQLLNAPIAKVWDAVATSEGIAAWFMPNTFEPVLDSEFVLKAGPFGDSPCKVTELDPPRRLSFTWGKDWTLTFELAEKDGKTEFTLIHDGWDPDKVTEFGETHALVRERMSQGWGGIGTKLAALVEG</sequence>
<evidence type="ECO:0000313" key="4">
    <source>
        <dbReference type="Proteomes" id="UP000282311"/>
    </source>
</evidence>